<dbReference type="RefSeq" id="WP_212694373.1">
    <property type="nucleotide sequence ID" value="NZ_CP058649.1"/>
</dbReference>
<feature type="active site" description="Tele-AMP-histidine intermediate" evidence="1">
    <location>
        <position position="103"/>
    </location>
</feature>
<evidence type="ECO:0000313" key="4">
    <source>
        <dbReference type="EMBL" id="QUI23688.1"/>
    </source>
</evidence>
<evidence type="ECO:0000256" key="2">
    <source>
        <dbReference type="PROSITE-ProRule" id="PRU00464"/>
    </source>
</evidence>
<reference evidence="4" key="1">
    <citation type="submission" date="2020-07" db="EMBL/GenBank/DDBJ databases">
        <title>Vallitalea pronyensis genome.</title>
        <authorList>
            <person name="Postec A."/>
        </authorList>
    </citation>
    <scope>NUCLEOTIDE SEQUENCE</scope>
    <source>
        <strain evidence="4">FatNI3</strain>
    </source>
</reference>
<feature type="short sequence motif" description="Histidine triad motif" evidence="2">
    <location>
        <begin position="99"/>
        <end position="103"/>
    </location>
</feature>
<dbReference type="PROSITE" id="PS51084">
    <property type="entry name" value="HIT_2"/>
    <property type="match status" value="1"/>
</dbReference>
<dbReference type="Proteomes" id="UP000683246">
    <property type="component" value="Chromosome"/>
</dbReference>
<evidence type="ECO:0000313" key="5">
    <source>
        <dbReference type="Proteomes" id="UP000683246"/>
    </source>
</evidence>
<proteinExistence type="predicted"/>
<dbReference type="PANTHER" id="PTHR46648:SF1">
    <property type="entry name" value="ADENOSINE 5'-MONOPHOSPHORAMIDASE HNT1"/>
    <property type="match status" value="1"/>
</dbReference>
<dbReference type="InterPro" id="IPR001310">
    <property type="entry name" value="Histidine_triad_HIT"/>
</dbReference>
<dbReference type="KEGG" id="vpy:HZI73_15930"/>
<accession>A0A8J8MLV4</accession>
<evidence type="ECO:0000259" key="3">
    <source>
        <dbReference type="PROSITE" id="PS51084"/>
    </source>
</evidence>
<evidence type="ECO:0000256" key="1">
    <source>
        <dbReference type="PIRSR" id="PIRSR601310-1"/>
    </source>
</evidence>
<dbReference type="AlphaFoldDB" id="A0A8J8MLV4"/>
<gene>
    <name evidence="4" type="ORF">HZI73_15930</name>
</gene>
<dbReference type="PRINTS" id="PR00332">
    <property type="entry name" value="HISTRIAD"/>
</dbReference>
<feature type="domain" description="HIT" evidence="3">
    <location>
        <begin position="9"/>
        <end position="114"/>
    </location>
</feature>
<sequence>MMCKAETCIFCQVVRGEIDVVKVYEDDLLICFMDIEPINEGHILIVPKRHVLDGDALTDDEAWGIMDMSRRLVRVLRERYKPHGYSMMQNGGVFNDIGHYHMHVFPRYKGDGFGWTYGEIEKPRAVEVVGKEIRLLLG</sequence>
<dbReference type="Pfam" id="PF01230">
    <property type="entry name" value="HIT"/>
    <property type="match status" value="1"/>
</dbReference>
<protein>
    <submittedName>
        <fullName evidence="4">HIT family protein</fullName>
    </submittedName>
</protein>
<dbReference type="GO" id="GO:0003824">
    <property type="term" value="F:catalytic activity"/>
    <property type="evidence" value="ECO:0007669"/>
    <property type="project" value="InterPro"/>
</dbReference>
<dbReference type="Gene3D" id="3.30.428.10">
    <property type="entry name" value="HIT-like"/>
    <property type="match status" value="1"/>
</dbReference>
<keyword evidence="5" id="KW-1185">Reference proteome</keyword>
<dbReference type="InterPro" id="IPR011146">
    <property type="entry name" value="HIT-like"/>
</dbReference>
<dbReference type="EMBL" id="CP058649">
    <property type="protein sequence ID" value="QUI23688.1"/>
    <property type="molecule type" value="Genomic_DNA"/>
</dbReference>
<name>A0A8J8MLV4_9FIRM</name>
<dbReference type="InterPro" id="IPR036265">
    <property type="entry name" value="HIT-like_sf"/>
</dbReference>
<organism evidence="4 5">
    <name type="scientific">Vallitalea pronyensis</name>
    <dbReference type="NCBI Taxonomy" id="1348613"/>
    <lineage>
        <taxon>Bacteria</taxon>
        <taxon>Bacillati</taxon>
        <taxon>Bacillota</taxon>
        <taxon>Clostridia</taxon>
        <taxon>Lachnospirales</taxon>
        <taxon>Vallitaleaceae</taxon>
        <taxon>Vallitalea</taxon>
    </lineage>
</organism>
<dbReference type="SUPFAM" id="SSF54197">
    <property type="entry name" value="HIT-like"/>
    <property type="match status" value="1"/>
</dbReference>
<dbReference type="GO" id="GO:0009117">
    <property type="term" value="P:nucleotide metabolic process"/>
    <property type="evidence" value="ECO:0007669"/>
    <property type="project" value="TreeGrafter"/>
</dbReference>
<dbReference type="PANTHER" id="PTHR46648">
    <property type="entry name" value="HIT FAMILY PROTEIN 1"/>
    <property type="match status" value="1"/>
</dbReference>